<accession>A0A061DXY7</accession>
<keyword evidence="3 4" id="KW-0808">Transferase</keyword>
<dbReference type="InterPro" id="IPR002213">
    <property type="entry name" value="UDP_glucos_trans"/>
</dbReference>
<organism evidence="7 8">
    <name type="scientific">Theobroma cacao</name>
    <name type="common">Cacao</name>
    <name type="synonym">Cocoa</name>
    <dbReference type="NCBI Taxonomy" id="3641"/>
    <lineage>
        <taxon>Eukaryota</taxon>
        <taxon>Viridiplantae</taxon>
        <taxon>Streptophyta</taxon>
        <taxon>Embryophyta</taxon>
        <taxon>Tracheophyta</taxon>
        <taxon>Spermatophyta</taxon>
        <taxon>Magnoliopsida</taxon>
        <taxon>eudicotyledons</taxon>
        <taxon>Gunneridae</taxon>
        <taxon>Pentapetalae</taxon>
        <taxon>rosids</taxon>
        <taxon>malvids</taxon>
        <taxon>Malvales</taxon>
        <taxon>Malvaceae</taxon>
        <taxon>Byttnerioideae</taxon>
        <taxon>Theobroma</taxon>
    </lineage>
</organism>
<dbReference type="HOGENOM" id="CLU_001724_2_2_1"/>
<dbReference type="OMA" id="INADQMI"/>
<dbReference type="Pfam" id="PF00201">
    <property type="entry name" value="UDPGT"/>
    <property type="match status" value="1"/>
</dbReference>
<dbReference type="FunFam" id="3.40.50.2000:FF:000103">
    <property type="entry name" value="Glycosyltransferase"/>
    <property type="match status" value="1"/>
</dbReference>
<dbReference type="FunFam" id="3.40.50.2000:FF:000064">
    <property type="entry name" value="Glycosyltransferase"/>
    <property type="match status" value="1"/>
</dbReference>
<dbReference type="Proteomes" id="UP000026915">
    <property type="component" value="Chromosome 2"/>
</dbReference>
<dbReference type="PROSITE" id="PS00375">
    <property type="entry name" value="UDPGT"/>
    <property type="match status" value="1"/>
</dbReference>
<evidence type="ECO:0000313" key="7">
    <source>
        <dbReference type="EMBL" id="EOX97565.1"/>
    </source>
</evidence>
<dbReference type="InParanoid" id="A0A061DXY7"/>
<keyword evidence="2 4" id="KW-0328">Glycosyltransferase</keyword>
<keyword evidence="8" id="KW-1185">Reference proteome</keyword>
<dbReference type="Pfam" id="PF26168">
    <property type="entry name" value="Glyco_transf_N"/>
    <property type="match status" value="1"/>
</dbReference>
<dbReference type="Gramene" id="EOX97565">
    <property type="protein sequence ID" value="EOX97565"/>
    <property type="gene ID" value="TCM_006551"/>
</dbReference>
<evidence type="ECO:0000256" key="1">
    <source>
        <dbReference type="ARBA" id="ARBA00009995"/>
    </source>
</evidence>
<evidence type="ECO:0000256" key="3">
    <source>
        <dbReference type="ARBA" id="ARBA00022679"/>
    </source>
</evidence>
<gene>
    <name evidence="7" type="ORF">TCM_006551</name>
</gene>
<dbReference type="AlphaFoldDB" id="A0A061DXY7"/>
<reference evidence="7 8" key="1">
    <citation type="journal article" date="2013" name="Genome Biol.">
        <title>The genome sequence of the most widely cultivated cacao type and its use to identify candidate genes regulating pod color.</title>
        <authorList>
            <person name="Motamayor J.C."/>
            <person name="Mockaitis K."/>
            <person name="Schmutz J."/>
            <person name="Haiminen N."/>
            <person name="Iii D.L."/>
            <person name="Cornejo O."/>
            <person name="Findley S.D."/>
            <person name="Zheng P."/>
            <person name="Utro F."/>
            <person name="Royaert S."/>
            <person name="Saski C."/>
            <person name="Jenkins J."/>
            <person name="Podicheti R."/>
            <person name="Zhao M."/>
            <person name="Scheffler B.E."/>
            <person name="Stack J.C."/>
            <person name="Feltus F.A."/>
            <person name="Mustiga G.M."/>
            <person name="Amores F."/>
            <person name="Phillips W."/>
            <person name="Marelli J.P."/>
            <person name="May G.D."/>
            <person name="Shapiro H."/>
            <person name="Ma J."/>
            <person name="Bustamante C.D."/>
            <person name="Schnell R.J."/>
            <person name="Main D."/>
            <person name="Gilbert D."/>
            <person name="Parida L."/>
            <person name="Kuhn D.N."/>
        </authorList>
    </citation>
    <scope>NUCLEOTIDE SEQUENCE [LARGE SCALE GENOMIC DNA]</scope>
    <source>
        <strain evidence="8">cv. Matina 1-6</strain>
    </source>
</reference>
<name>A0A061DXY7_THECC</name>
<evidence type="ECO:0000256" key="2">
    <source>
        <dbReference type="ARBA" id="ARBA00022676"/>
    </source>
</evidence>
<dbReference type="InterPro" id="IPR058980">
    <property type="entry name" value="Glyco_transf_N"/>
</dbReference>
<feature type="domain" description="Glycosyltransferase N-terminal" evidence="6">
    <location>
        <begin position="9"/>
        <end position="248"/>
    </location>
</feature>
<dbReference type="PANTHER" id="PTHR48047:SF61">
    <property type="entry name" value="OS04G0273600 PROTEIN"/>
    <property type="match status" value="1"/>
</dbReference>
<protein>
    <recommendedName>
        <fullName evidence="5">Glycosyltransferase</fullName>
        <ecNumber evidence="5">2.4.1.-</ecNumber>
    </recommendedName>
</protein>
<dbReference type="PANTHER" id="PTHR48047">
    <property type="entry name" value="GLYCOSYLTRANSFERASE"/>
    <property type="match status" value="1"/>
</dbReference>
<dbReference type="EMBL" id="CM001880">
    <property type="protein sequence ID" value="EOX97565.1"/>
    <property type="molecule type" value="Genomic_DNA"/>
</dbReference>
<evidence type="ECO:0000256" key="5">
    <source>
        <dbReference type="RuleBase" id="RU362057"/>
    </source>
</evidence>
<comment type="similarity">
    <text evidence="1 4">Belongs to the UDP-glycosyltransferase family.</text>
</comment>
<sequence>MDEGESRESIVMFPFMAHGHLNPFMSLARRLGQRKGYAVTIVNTPLNIQKLKSSLPCKTNIHLAEIPFNGTEYGLPPKAENTDTLSYEFIGRLMEASEKLESPFKNLIINIAKKEGNFPLCIISDMFLAWTVKVANELGIFHSVFIAGAAYSMGIYFSLSLNTNQRGTEEEFALLDFPEAAKLHQSQLGTDLKYTDAIASLFRFRERQFLLCLRSDAILLNSIEELEQIGAKYFRRKTGGKPVWMVGPACSIAKEDESTQQGTLTKRLSSNFNDLSSWLDAHPPRSVLYVSFGSHNTILASQMKELAMGLEASGVAFIWVIRPPLGFNVTEEPKADEWLPDGFEERIKKSNQGILVRQWAPQAEILSHKSTGAFLSHCGWNSVLESLCHGVPIIGWPLAGEQFFNSQLLEKEVGVCLEIARGIKTAVVEQGHIAGTINLVIGKTVKGEQMRRSVREIQQKMEDAILERGDFKGSSVKAMDEFLLRAAIWTKKKHSVDSEQVSNGTEYYFHFTKATS</sequence>
<proteinExistence type="inferred from homology"/>
<dbReference type="eggNOG" id="KOG1192">
    <property type="taxonomic scope" value="Eukaryota"/>
</dbReference>
<dbReference type="EC" id="2.4.1.-" evidence="5"/>
<dbReference type="Gene3D" id="3.40.50.2000">
    <property type="entry name" value="Glycogen Phosphorylase B"/>
    <property type="match status" value="2"/>
</dbReference>
<evidence type="ECO:0000313" key="8">
    <source>
        <dbReference type="Proteomes" id="UP000026915"/>
    </source>
</evidence>
<dbReference type="InterPro" id="IPR035595">
    <property type="entry name" value="UDP_glycos_trans_CS"/>
</dbReference>
<dbReference type="CDD" id="cd03784">
    <property type="entry name" value="GT1_Gtf-like"/>
    <property type="match status" value="1"/>
</dbReference>
<evidence type="ECO:0000259" key="6">
    <source>
        <dbReference type="Pfam" id="PF26168"/>
    </source>
</evidence>
<dbReference type="SUPFAM" id="SSF53756">
    <property type="entry name" value="UDP-Glycosyltransferase/glycogen phosphorylase"/>
    <property type="match status" value="1"/>
</dbReference>
<dbReference type="GO" id="GO:0035251">
    <property type="term" value="F:UDP-glucosyltransferase activity"/>
    <property type="evidence" value="ECO:0000318"/>
    <property type="project" value="GO_Central"/>
</dbReference>
<evidence type="ECO:0000256" key="4">
    <source>
        <dbReference type="RuleBase" id="RU003718"/>
    </source>
</evidence>